<dbReference type="InterPro" id="IPR000531">
    <property type="entry name" value="Beta-barrel_TonB"/>
</dbReference>
<dbReference type="GO" id="GO:0009279">
    <property type="term" value="C:cell outer membrane"/>
    <property type="evidence" value="ECO:0007669"/>
    <property type="project" value="UniProtKB-SubCell"/>
</dbReference>
<keyword evidence="8 15" id="KW-0675">Receptor</keyword>
<gene>
    <name evidence="15" type="ORF">OI18_05970</name>
</gene>
<evidence type="ECO:0000313" key="16">
    <source>
        <dbReference type="Proteomes" id="UP000031408"/>
    </source>
</evidence>
<dbReference type="Gene3D" id="2.170.130.10">
    <property type="entry name" value="TonB-dependent receptor, plug domain"/>
    <property type="match status" value="1"/>
</dbReference>
<dbReference type="SUPFAM" id="SSF56935">
    <property type="entry name" value="Porins"/>
    <property type="match status" value="1"/>
</dbReference>
<evidence type="ECO:0000256" key="10">
    <source>
        <dbReference type="PROSITE-ProRule" id="PRU01360"/>
    </source>
</evidence>
<evidence type="ECO:0000256" key="3">
    <source>
        <dbReference type="ARBA" id="ARBA00022452"/>
    </source>
</evidence>
<dbReference type="Pfam" id="PF00593">
    <property type="entry name" value="TonB_dep_Rec_b-barrel"/>
    <property type="match status" value="1"/>
</dbReference>
<comment type="caution">
    <text evidence="15">The sequence shown here is derived from an EMBL/GenBank/DDBJ whole genome shotgun (WGS) entry which is preliminary data.</text>
</comment>
<evidence type="ECO:0000256" key="4">
    <source>
        <dbReference type="ARBA" id="ARBA00022692"/>
    </source>
</evidence>
<evidence type="ECO:0000259" key="14">
    <source>
        <dbReference type="Pfam" id="PF07715"/>
    </source>
</evidence>
<reference evidence="15 16" key="1">
    <citation type="submission" date="2014-11" db="EMBL/GenBank/DDBJ databases">
        <title>Genome sequence of Flavihumibacter solisilvae 3-3.</title>
        <authorList>
            <person name="Zhou G."/>
            <person name="Li M."/>
            <person name="Wang G."/>
        </authorList>
    </citation>
    <scope>NUCLEOTIDE SEQUENCE [LARGE SCALE GENOMIC DNA]</scope>
    <source>
        <strain evidence="15 16">3-3</strain>
    </source>
</reference>
<keyword evidence="16" id="KW-1185">Reference proteome</keyword>
<evidence type="ECO:0000256" key="5">
    <source>
        <dbReference type="ARBA" id="ARBA00022729"/>
    </source>
</evidence>
<feature type="signal peptide" evidence="12">
    <location>
        <begin position="1"/>
        <end position="19"/>
    </location>
</feature>
<sequence length="1029" mass="112329">MLRNLLFLLFLLAGISATAQTRQLSGVVVEDSTGAAIIAATVKVKGRPGGTATNDNGRFTLTVPTGSIVLQVTSAQYTMKEVQVGESENDISIRLMLNTQQLGEVVVTALGITKNQRKLGYAVTTVDGDELNKAREVNVGNSLSGRVAGLKVTGTNSGPGGTSKLLLRGMPSMNSGGSPLIVINGVPMDNTQRGASGEWGGSDNGDGLGNLNPDDIETMTVLKGQSASALYGARATNGVILITTKTGKRNAFGVEYNLNFMADEAIDFTDWQYEYGQGTQGVRPGTATEALNSNRFSWGERLDGAQVIQFDGKTYPYSAVKDNIKDFYRTGTTLTNTIAVLGGGENGSFRFSVSDLENKSILRNSGLDRVTANLNVEQKITKRLTANVVVNYIDEKSTARPQLSDGPMNPNNFTFLATNVNNRIFEPGYNPTTGFETVFSDDIYVSNPWFVVNQYVNNLARKRWITSGAVRYNFTDWLYAQARVGYDITNDRLKKVEPWGTAYTQDQHGNLQDQASTQLFELNWDGLIGVNHNLTDDISLDAAIGGNIRKNQYEKVAVAGSNFIVPYQYTLSNTRNPRTNPNDNYDFWKTEVQSAYYTIDFSYKKFLTLSTTGRYDAYSTLPTDNNTIFTPSVSAGFIFSDLLSLDKMNFGKLRMSFAQTSGELNEAYQTALYYSLGSPLGGVPVGSFSTDLPNLFLKPFVTTEYEVGLDLRFFNSRLNLDVALYTKETKNEIMPATYSPSTGANTGKVGTGSTRNNGVEVQVIGTPFKSKDFSWVSTFNFTYVNNKILHTDPAGNNQNLGQNRATLGNAITAFVEGYPGPQILAYDYAKTEKGEMIVDAAGLPQRGLLIPMGSVLPTTYGGWNNELTYKNFNFSFLIDYNYGNKILSATKYYGLRRGLDQATLEGRDGVIKGVLSDGTPNTKAASAQDYYTALANNVTSVTVLDGDYIKLRQVTLGYSLPSNLVSSLKIFSAIQVTLVARNLAVLLKHSDNIDPEANFASNIRYAGIEGTSLPSTRSYGINLNFKFNK</sequence>
<keyword evidence="6 11" id="KW-0798">TonB box</keyword>
<evidence type="ECO:0000256" key="6">
    <source>
        <dbReference type="ARBA" id="ARBA00023077"/>
    </source>
</evidence>
<keyword evidence="4 10" id="KW-0812">Transmembrane</keyword>
<dbReference type="PANTHER" id="PTHR30069:SF29">
    <property type="entry name" value="HEMOGLOBIN AND HEMOGLOBIN-HAPTOGLOBIN-BINDING PROTEIN 1-RELATED"/>
    <property type="match status" value="1"/>
</dbReference>
<feature type="domain" description="TonB-dependent receptor plug" evidence="14">
    <location>
        <begin position="116"/>
        <end position="239"/>
    </location>
</feature>
<dbReference type="GO" id="GO:0044718">
    <property type="term" value="P:siderophore transmembrane transport"/>
    <property type="evidence" value="ECO:0007669"/>
    <property type="project" value="TreeGrafter"/>
</dbReference>
<dbReference type="Proteomes" id="UP000031408">
    <property type="component" value="Unassembled WGS sequence"/>
</dbReference>
<dbReference type="EMBL" id="JSVC01000006">
    <property type="protein sequence ID" value="KIC95436.1"/>
    <property type="molecule type" value="Genomic_DNA"/>
</dbReference>
<accession>A0A0C1L7E5</accession>
<dbReference type="Pfam" id="PF13715">
    <property type="entry name" value="CarbopepD_reg_2"/>
    <property type="match status" value="1"/>
</dbReference>
<dbReference type="AlphaFoldDB" id="A0A0C1L7E5"/>
<evidence type="ECO:0000256" key="9">
    <source>
        <dbReference type="ARBA" id="ARBA00023237"/>
    </source>
</evidence>
<keyword evidence="7 10" id="KW-0472">Membrane</keyword>
<proteinExistence type="inferred from homology"/>
<dbReference type="InterPro" id="IPR036942">
    <property type="entry name" value="Beta-barrel_TonB_sf"/>
</dbReference>
<evidence type="ECO:0000313" key="15">
    <source>
        <dbReference type="EMBL" id="KIC95436.1"/>
    </source>
</evidence>
<dbReference type="STRING" id="1349421.OI18_05970"/>
<dbReference type="PROSITE" id="PS52016">
    <property type="entry name" value="TONB_DEPENDENT_REC_3"/>
    <property type="match status" value="1"/>
</dbReference>
<evidence type="ECO:0000256" key="7">
    <source>
        <dbReference type="ARBA" id="ARBA00023136"/>
    </source>
</evidence>
<feature type="domain" description="TonB-dependent receptor-like beta-barrel" evidence="13">
    <location>
        <begin position="418"/>
        <end position="875"/>
    </location>
</feature>
<comment type="subcellular location">
    <subcellularLocation>
        <location evidence="1 10">Cell outer membrane</location>
        <topology evidence="1 10">Multi-pass membrane protein</topology>
    </subcellularLocation>
</comment>
<dbReference type="InterPro" id="IPR037066">
    <property type="entry name" value="Plug_dom_sf"/>
</dbReference>
<keyword evidence="5 12" id="KW-0732">Signal</keyword>
<dbReference type="Gene3D" id="2.40.170.20">
    <property type="entry name" value="TonB-dependent receptor, beta-barrel domain"/>
    <property type="match status" value="1"/>
</dbReference>
<keyword evidence="2 10" id="KW-0813">Transport</keyword>
<dbReference type="InterPro" id="IPR023996">
    <property type="entry name" value="TonB-dep_OMP_SusC/RagA"/>
</dbReference>
<dbReference type="RefSeq" id="WP_039138031.1">
    <property type="nucleotide sequence ID" value="NZ_JSVC01000006.1"/>
</dbReference>
<dbReference type="InterPro" id="IPR023997">
    <property type="entry name" value="TonB-dep_OMP_SusC/RagA_CS"/>
</dbReference>
<keyword evidence="9 10" id="KW-0998">Cell outer membrane</keyword>
<feature type="chain" id="PRO_5002134806" evidence="12">
    <location>
        <begin position="20"/>
        <end position="1029"/>
    </location>
</feature>
<dbReference type="InterPro" id="IPR039426">
    <property type="entry name" value="TonB-dep_rcpt-like"/>
</dbReference>
<dbReference type="GO" id="GO:0015344">
    <property type="term" value="F:siderophore uptake transmembrane transporter activity"/>
    <property type="evidence" value="ECO:0007669"/>
    <property type="project" value="TreeGrafter"/>
</dbReference>
<dbReference type="InterPro" id="IPR012910">
    <property type="entry name" value="Plug_dom"/>
</dbReference>
<protein>
    <submittedName>
        <fullName evidence="15">TonB-dependent receptor</fullName>
    </submittedName>
</protein>
<evidence type="ECO:0000256" key="11">
    <source>
        <dbReference type="RuleBase" id="RU003357"/>
    </source>
</evidence>
<dbReference type="SUPFAM" id="SSF49464">
    <property type="entry name" value="Carboxypeptidase regulatory domain-like"/>
    <property type="match status" value="1"/>
</dbReference>
<evidence type="ECO:0000256" key="8">
    <source>
        <dbReference type="ARBA" id="ARBA00023170"/>
    </source>
</evidence>
<dbReference type="NCBIfam" id="TIGR04056">
    <property type="entry name" value="OMP_RagA_SusC"/>
    <property type="match status" value="1"/>
</dbReference>
<name>A0A0C1L7E5_9BACT</name>
<evidence type="ECO:0000256" key="2">
    <source>
        <dbReference type="ARBA" id="ARBA00022448"/>
    </source>
</evidence>
<keyword evidence="3 10" id="KW-1134">Transmembrane beta strand</keyword>
<dbReference type="NCBIfam" id="TIGR04057">
    <property type="entry name" value="SusC_RagA_signa"/>
    <property type="match status" value="1"/>
</dbReference>
<dbReference type="OrthoDB" id="9768177at2"/>
<organism evidence="15 16">
    <name type="scientific">Flavihumibacter solisilvae</name>
    <dbReference type="NCBI Taxonomy" id="1349421"/>
    <lineage>
        <taxon>Bacteria</taxon>
        <taxon>Pseudomonadati</taxon>
        <taxon>Bacteroidota</taxon>
        <taxon>Chitinophagia</taxon>
        <taxon>Chitinophagales</taxon>
        <taxon>Chitinophagaceae</taxon>
        <taxon>Flavihumibacter</taxon>
    </lineage>
</organism>
<dbReference type="Gene3D" id="2.60.40.1120">
    <property type="entry name" value="Carboxypeptidase-like, regulatory domain"/>
    <property type="match status" value="1"/>
</dbReference>
<dbReference type="Pfam" id="PF07715">
    <property type="entry name" value="Plug"/>
    <property type="match status" value="1"/>
</dbReference>
<dbReference type="PANTHER" id="PTHR30069">
    <property type="entry name" value="TONB-DEPENDENT OUTER MEMBRANE RECEPTOR"/>
    <property type="match status" value="1"/>
</dbReference>
<evidence type="ECO:0000256" key="12">
    <source>
        <dbReference type="SAM" id="SignalP"/>
    </source>
</evidence>
<evidence type="ECO:0000259" key="13">
    <source>
        <dbReference type="Pfam" id="PF00593"/>
    </source>
</evidence>
<dbReference type="InterPro" id="IPR008969">
    <property type="entry name" value="CarboxyPept-like_regulatory"/>
</dbReference>
<evidence type="ECO:0000256" key="1">
    <source>
        <dbReference type="ARBA" id="ARBA00004571"/>
    </source>
</evidence>
<comment type="similarity">
    <text evidence="10 11">Belongs to the TonB-dependent receptor family.</text>
</comment>